<geneLocation type="plasmid" evidence="1 2">
    <name>pBPHYT01</name>
</geneLocation>
<keyword evidence="1" id="KW-0614">Plasmid</keyword>
<reference evidence="1 2" key="1">
    <citation type="journal article" date="2011" name="J. Bacteriol.">
        <title>Complete genome sequence of the plant growth-promoting endophyte Burkholderia phytofirmans strain PsJN.</title>
        <authorList>
            <person name="Weilharter A."/>
            <person name="Mitter B."/>
            <person name="Shin M.V."/>
            <person name="Chain P.S."/>
            <person name="Nowak J."/>
            <person name="Sessitsch A."/>
        </authorList>
    </citation>
    <scope>NUCLEOTIDE SEQUENCE [LARGE SCALE GENOMIC DNA]</scope>
    <source>
        <strain evidence="2">DSM 17436 / LMG 22146 / PsJN</strain>
        <plasmid evidence="1 2">pBPHYT01</plasmid>
    </source>
</reference>
<proteinExistence type="predicted"/>
<organism evidence="1 2">
    <name type="scientific">Paraburkholderia phytofirmans (strain DSM 17436 / LMG 22146 / PsJN)</name>
    <name type="common">Burkholderia phytofirmans</name>
    <dbReference type="NCBI Taxonomy" id="398527"/>
    <lineage>
        <taxon>Bacteria</taxon>
        <taxon>Pseudomonadati</taxon>
        <taxon>Pseudomonadota</taxon>
        <taxon>Betaproteobacteria</taxon>
        <taxon>Burkholderiales</taxon>
        <taxon>Burkholderiaceae</taxon>
        <taxon>Paraburkholderia</taxon>
    </lineage>
</organism>
<sequence>MPTQRQRVESGKRNYAGSGIERRNTALSVASRTGAIRMADVKQERLTRISSRVTTVLDYCTDAKVAADQIDAGNEPYLLVAGVFNQGEYLTIPIYDRRIEAIEARTGLCWIHLSRGDALVKPDTLVYWK</sequence>
<dbReference type="HOGENOM" id="CLU_1944677_0_0_4"/>
<evidence type="ECO:0000313" key="2">
    <source>
        <dbReference type="Proteomes" id="UP000001739"/>
    </source>
</evidence>
<gene>
    <name evidence="1" type="ordered locus">Bphyt_7295</name>
</gene>
<accession>B2TH31</accession>
<dbReference type="KEGG" id="bpy:Bphyt_7295"/>
<dbReference type="Proteomes" id="UP000001739">
    <property type="component" value="Plasmid pBPHYT01"/>
</dbReference>
<dbReference type="AlphaFoldDB" id="B2TH31"/>
<dbReference type="EMBL" id="CP001054">
    <property type="protein sequence ID" value="ACD21580.1"/>
    <property type="molecule type" value="Genomic_DNA"/>
</dbReference>
<evidence type="ECO:0000313" key="1">
    <source>
        <dbReference type="EMBL" id="ACD21580.1"/>
    </source>
</evidence>
<protein>
    <submittedName>
        <fullName evidence="1">Uncharacterized protein</fullName>
    </submittedName>
</protein>
<name>B2TH31_PARPJ</name>